<gene>
    <name evidence="7" type="ORF">JCM19231_1668</name>
</gene>
<evidence type="ECO:0000256" key="3">
    <source>
        <dbReference type="ARBA" id="ARBA00022692"/>
    </source>
</evidence>
<evidence type="ECO:0000256" key="1">
    <source>
        <dbReference type="ARBA" id="ARBA00004651"/>
    </source>
</evidence>
<keyword evidence="3 6" id="KW-0812">Transmembrane</keyword>
<reference evidence="7 8" key="2">
    <citation type="submission" date="2015-01" db="EMBL/GenBank/DDBJ databases">
        <authorList>
            <consortium name="NBRP consortium"/>
            <person name="Sawabe T."/>
            <person name="Meirelles P."/>
            <person name="Feng G."/>
            <person name="Sayaka M."/>
            <person name="Hattori M."/>
            <person name="Ohkuma M."/>
        </authorList>
    </citation>
    <scope>NUCLEOTIDE SEQUENCE [LARGE SCALE GENOMIC DNA]</scope>
    <source>
        <strain evidence="8">JCM 19231</strain>
    </source>
</reference>
<name>A0A0B8P8U1_9VIBR</name>
<evidence type="ECO:0000256" key="2">
    <source>
        <dbReference type="ARBA" id="ARBA00022475"/>
    </source>
</evidence>
<protein>
    <submittedName>
        <fullName evidence="7">Putative threonine efflux protein</fullName>
    </submittedName>
</protein>
<evidence type="ECO:0000313" key="8">
    <source>
        <dbReference type="Proteomes" id="UP000031671"/>
    </source>
</evidence>
<keyword evidence="4 6" id="KW-1133">Transmembrane helix</keyword>
<dbReference type="GO" id="GO:0015171">
    <property type="term" value="F:amino acid transmembrane transporter activity"/>
    <property type="evidence" value="ECO:0007669"/>
    <property type="project" value="TreeGrafter"/>
</dbReference>
<dbReference type="AlphaFoldDB" id="A0A0B8P8U1"/>
<dbReference type="PANTHER" id="PTHR30086:SF20">
    <property type="entry name" value="ARGININE EXPORTER PROTEIN ARGO-RELATED"/>
    <property type="match status" value="1"/>
</dbReference>
<feature type="transmembrane region" description="Helical" evidence="6">
    <location>
        <begin position="146"/>
        <end position="169"/>
    </location>
</feature>
<dbReference type="RefSeq" id="WP_261833120.1">
    <property type="nucleotide sequence ID" value="NZ_AP024881.1"/>
</dbReference>
<dbReference type="Proteomes" id="UP000031671">
    <property type="component" value="Unassembled WGS sequence"/>
</dbReference>
<evidence type="ECO:0000256" key="4">
    <source>
        <dbReference type="ARBA" id="ARBA00022989"/>
    </source>
</evidence>
<evidence type="ECO:0000256" key="5">
    <source>
        <dbReference type="ARBA" id="ARBA00023136"/>
    </source>
</evidence>
<feature type="transmembrane region" description="Helical" evidence="6">
    <location>
        <begin position="39"/>
        <end position="64"/>
    </location>
</feature>
<sequence length="211" mass="22705">MLSNLPAFIIAMSLLTITPGLDTLLVIRNTTRGGLRDGFVTSLGICLGLYVHATWSAIGVAAIISQTPALFAGLKTVGALYLVYLGASGLRSLKRGGGLVPTEVSLNHVSQLQSLKEGFLSNVLNPKTAIFYLAFLPQFINQEHSIWLQSMLLASIHFMLAMVWQCALAMGLEKAKNWLASNKVNFRLQLATSLMLLGLGLQLIVSVYAGS</sequence>
<accession>A0A0B8P8U1</accession>
<evidence type="ECO:0000313" key="7">
    <source>
        <dbReference type="EMBL" id="GAM59638.1"/>
    </source>
</evidence>
<feature type="transmembrane region" description="Helical" evidence="6">
    <location>
        <begin position="70"/>
        <end position="87"/>
    </location>
</feature>
<dbReference type="PANTHER" id="PTHR30086">
    <property type="entry name" value="ARGININE EXPORTER PROTEIN ARGO"/>
    <property type="match status" value="1"/>
</dbReference>
<reference evidence="7 8" key="1">
    <citation type="submission" date="2015-01" db="EMBL/GenBank/DDBJ databases">
        <title>Vibrio sp. C1 JCM 19231 whole genome shotgun sequence.</title>
        <authorList>
            <person name="Sawabe T."/>
            <person name="Meirelles P."/>
            <person name="Feng G."/>
            <person name="Sayaka M."/>
            <person name="Hattori M."/>
            <person name="Ohkuma M."/>
        </authorList>
    </citation>
    <scope>NUCLEOTIDE SEQUENCE [LARGE SCALE GENOMIC DNA]</scope>
    <source>
        <strain evidence="8">JCM 19231</strain>
    </source>
</reference>
<dbReference type="EMBL" id="BBRZ01000182">
    <property type="protein sequence ID" value="GAM59638.1"/>
    <property type="molecule type" value="Genomic_DNA"/>
</dbReference>
<feature type="transmembrane region" description="Helical" evidence="6">
    <location>
        <begin position="6"/>
        <end position="27"/>
    </location>
</feature>
<dbReference type="InterPro" id="IPR001123">
    <property type="entry name" value="LeuE-type"/>
</dbReference>
<comment type="subcellular location">
    <subcellularLocation>
        <location evidence="1">Cell membrane</location>
        <topology evidence="1">Multi-pass membrane protein</topology>
    </subcellularLocation>
</comment>
<dbReference type="GO" id="GO:0005886">
    <property type="term" value="C:plasma membrane"/>
    <property type="evidence" value="ECO:0007669"/>
    <property type="project" value="UniProtKB-SubCell"/>
</dbReference>
<keyword evidence="8" id="KW-1185">Reference proteome</keyword>
<comment type="caution">
    <text evidence="7">The sequence shown here is derived from an EMBL/GenBank/DDBJ whole genome shotgun (WGS) entry which is preliminary data.</text>
</comment>
<evidence type="ECO:0000256" key="6">
    <source>
        <dbReference type="SAM" id="Phobius"/>
    </source>
</evidence>
<dbReference type="PIRSF" id="PIRSF006324">
    <property type="entry name" value="LeuE"/>
    <property type="match status" value="1"/>
</dbReference>
<organism evidence="7 8">
    <name type="scientific">Vibrio ishigakensis</name>
    <dbReference type="NCBI Taxonomy" id="1481914"/>
    <lineage>
        <taxon>Bacteria</taxon>
        <taxon>Pseudomonadati</taxon>
        <taxon>Pseudomonadota</taxon>
        <taxon>Gammaproteobacteria</taxon>
        <taxon>Vibrionales</taxon>
        <taxon>Vibrionaceae</taxon>
        <taxon>Vibrio</taxon>
    </lineage>
</organism>
<proteinExistence type="predicted"/>
<dbReference type="Pfam" id="PF01810">
    <property type="entry name" value="LysE"/>
    <property type="match status" value="1"/>
</dbReference>
<keyword evidence="2" id="KW-1003">Cell membrane</keyword>
<feature type="transmembrane region" description="Helical" evidence="6">
    <location>
        <begin position="190"/>
        <end position="209"/>
    </location>
</feature>
<keyword evidence="5 6" id="KW-0472">Membrane</keyword>